<keyword evidence="11 14" id="KW-0472">Membrane</keyword>
<dbReference type="SUPFAM" id="SSF143865">
    <property type="entry name" value="CorA soluble domain-like"/>
    <property type="match status" value="1"/>
</dbReference>
<dbReference type="GO" id="GO:0015095">
    <property type="term" value="F:magnesium ion transmembrane transporter activity"/>
    <property type="evidence" value="ECO:0007669"/>
    <property type="project" value="UniProtKB-UniRule"/>
</dbReference>
<evidence type="ECO:0000256" key="14">
    <source>
        <dbReference type="RuleBase" id="RU362010"/>
    </source>
</evidence>
<comment type="similarity">
    <text evidence="2 14">Belongs to the CorA metal ion transporter (MIT) (TC 1.A.35) family.</text>
</comment>
<keyword evidence="7 14" id="KW-0812">Transmembrane</keyword>
<evidence type="ECO:0000256" key="3">
    <source>
        <dbReference type="ARBA" id="ARBA00019439"/>
    </source>
</evidence>
<evidence type="ECO:0000313" key="15">
    <source>
        <dbReference type="EMBL" id="EEQ63738.1"/>
    </source>
</evidence>
<dbReference type="AlphaFoldDB" id="C5F0E4"/>
<feature type="transmembrane region" description="Helical" evidence="14">
    <location>
        <begin position="261"/>
        <end position="281"/>
    </location>
</feature>
<keyword evidence="6" id="KW-0997">Cell inner membrane</keyword>
<dbReference type="GO" id="GO:0015087">
    <property type="term" value="F:cobalt ion transmembrane transporter activity"/>
    <property type="evidence" value="ECO:0007669"/>
    <property type="project" value="UniProtKB-UniRule"/>
</dbReference>
<comment type="subunit">
    <text evidence="12">Homopentamer. In the absence of Mg(2+), interactions between subunits are weakened, and dimers, trimers and tetramers can be observed in vitro.</text>
</comment>
<evidence type="ECO:0000313" key="16">
    <source>
        <dbReference type="Proteomes" id="UP000003953"/>
    </source>
</evidence>
<evidence type="ECO:0000256" key="5">
    <source>
        <dbReference type="ARBA" id="ARBA00022475"/>
    </source>
</evidence>
<dbReference type="eggNOG" id="COG0598">
    <property type="taxonomic scope" value="Bacteria"/>
</dbReference>
<dbReference type="EMBL" id="DS990443">
    <property type="protein sequence ID" value="EEQ63738.1"/>
    <property type="molecule type" value="Genomic_DNA"/>
</dbReference>
<keyword evidence="16" id="KW-1185">Reference proteome</keyword>
<comment type="catalytic activity">
    <reaction evidence="13">
        <text>Mg(2+)(in) = Mg(2+)(out)</text>
        <dbReference type="Rhea" id="RHEA:29827"/>
        <dbReference type="ChEBI" id="CHEBI:18420"/>
    </reaction>
</comment>
<dbReference type="InterPro" id="IPR045861">
    <property type="entry name" value="CorA_cytoplasmic_dom"/>
</dbReference>
<keyword evidence="9 14" id="KW-1133">Transmembrane helix</keyword>
<evidence type="ECO:0000256" key="7">
    <source>
        <dbReference type="ARBA" id="ARBA00022692"/>
    </source>
</evidence>
<dbReference type="NCBIfam" id="TIGR00383">
    <property type="entry name" value="corA"/>
    <property type="match status" value="1"/>
</dbReference>
<proteinExistence type="inferred from homology"/>
<evidence type="ECO:0000256" key="12">
    <source>
        <dbReference type="ARBA" id="ARBA00025941"/>
    </source>
</evidence>
<evidence type="ECO:0000256" key="13">
    <source>
        <dbReference type="ARBA" id="ARBA00034269"/>
    </source>
</evidence>
<comment type="subcellular location">
    <subcellularLocation>
        <location evidence="1">Cell inner membrane</location>
        <topology evidence="1">Multi-pass membrane protein</topology>
    </subcellularLocation>
    <subcellularLocation>
        <location evidence="14">Membrane</location>
        <topology evidence="14">Multi-pass membrane protein</topology>
    </subcellularLocation>
</comment>
<comment type="function">
    <text evidence="14">Mediates influx of magnesium ions.</text>
</comment>
<evidence type="ECO:0000256" key="9">
    <source>
        <dbReference type="ARBA" id="ARBA00022989"/>
    </source>
</evidence>
<dbReference type="Proteomes" id="UP000003953">
    <property type="component" value="Unassembled WGS sequence"/>
</dbReference>
<dbReference type="InterPro" id="IPR002523">
    <property type="entry name" value="MgTranspt_CorA/ZnTranspt_ZntB"/>
</dbReference>
<dbReference type="Pfam" id="PF01544">
    <property type="entry name" value="CorA"/>
    <property type="match status" value="1"/>
</dbReference>
<dbReference type="FunFam" id="1.20.58.340:FF:000001">
    <property type="entry name" value="Magnesium transport protein CorA"/>
    <property type="match status" value="1"/>
</dbReference>
<dbReference type="HOGENOM" id="CLU_007127_5_0_7"/>
<dbReference type="InterPro" id="IPR050829">
    <property type="entry name" value="CorA_MIT"/>
</dbReference>
<dbReference type="InterPro" id="IPR045863">
    <property type="entry name" value="CorA_TM1_TM2"/>
</dbReference>
<sequence>MMLNLFIKRNGMVVRESIQSVKSIDMEADILWIDLLHPNSEEIAYISKTYLLDIPTKEEREEIEESARYWEDSETVTINTYFLTRPNEEKIFHNETITFLLTHNILFTVRYSEFKVFDEIQQRVLASPKNFEDGFDLISKIFELRVEKDADMLEGIAKETRLLRRMVVFDKQLGDEILEKLSILQEMHLSLRDSLFDKRLAITALLRTNKADNEVKKDLGIVLKDINSLVEFTNVNMNILDNIQTLFASQINIEQNKIIKIFTVVTVAMMPPTLIATIYGMNFTHMPELEWTYAYPIVLSAMIVSTILPLIYFKKKKWL</sequence>
<protein>
    <recommendedName>
        <fullName evidence="3 14">Magnesium transport protein CorA</fullName>
    </recommendedName>
</protein>
<keyword evidence="5 14" id="KW-1003">Cell membrane</keyword>
<dbReference type="Gene3D" id="3.30.460.20">
    <property type="entry name" value="CorA soluble domain-like"/>
    <property type="match status" value="1"/>
</dbReference>
<name>C5F0E4_9HELI</name>
<accession>C5F0E4</accession>
<keyword evidence="10 14" id="KW-0406">Ion transport</keyword>
<dbReference type="GO" id="GO:0015099">
    <property type="term" value="F:nickel cation transmembrane transporter activity"/>
    <property type="evidence" value="ECO:0007669"/>
    <property type="project" value="TreeGrafter"/>
</dbReference>
<keyword evidence="8 14" id="KW-0460">Magnesium</keyword>
<reference evidence="16" key="1">
    <citation type="journal article" date="2014" name="Genome Announc.">
        <title>Draft genome sequences of six enterohepatic helicobacter species isolated from humans and one from rhesus macaques.</title>
        <authorList>
            <person name="Shen Z."/>
            <person name="Sheh A."/>
            <person name="Young S.K."/>
            <person name="Abouelliel A."/>
            <person name="Ward D.V."/>
            <person name="Earl A.M."/>
            <person name="Fox J.G."/>
        </authorList>
    </citation>
    <scope>NUCLEOTIDE SEQUENCE [LARGE SCALE GENOMIC DNA]</scope>
    <source>
        <strain evidence="16">MIT 98-5489</strain>
    </source>
</reference>
<dbReference type="SUPFAM" id="SSF144083">
    <property type="entry name" value="Magnesium transport protein CorA, transmembrane region"/>
    <property type="match status" value="1"/>
</dbReference>
<evidence type="ECO:0000256" key="11">
    <source>
        <dbReference type="ARBA" id="ARBA00023136"/>
    </source>
</evidence>
<dbReference type="GO" id="GO:0005886">
    <property type="term" value="C:plasma membrane"/>
    <property type="evidence" value="ECO:0007669"/>
    <property type="project" value="UniProtKB-SubCell"/>
</dbReference>
<dbReference type="Gene3D" id="1.20.58.340">
    <property type="entry name" value="Magnesium transport protein CorA, transmembrane region"/>
    <property type="match status" value="1"/>
</dbReference>
<evidence type="ECO:0000256" key="2">
    <source>
        <dbReference type="ARBA" id="ARBA00009765"/>
    </source>
</evidence>
<keyword evidence="4 14" id="KW-0813">Transport</keyword>
<organism evidence="15 16">
    <name type="scientific">Helicobacter pullorum MIT 98-5489</name>
    <dbReference type="NCBI Taxonomy" id="537972"/>
    <lineage>
        <taxon>Bacteria</taxon>
        <taxon>Pseudomonadati</taxon>
        <taxon>Campylobacterota</taxon>
        <taxon>Epsilonproteobacteria</taxon>
        <taxon>Campylobacterales</taxon>
        <taxon>Helicobacteraceae</taxon>
        <taxon>Helicobacter</taxon>
    </lineage>
</organism>
<evidence type="ECO:0000256" key="10">
    <source>
        <dbReference type="ARBA" id="ARBA00023065"/>
    </source>
</evidence>
<feature type="transmembrane region" description="Helical" evidence="14">
    <location>
        <begin position="293"/>
        <end position="313"/>
    </location>
</feature>
<dbReference type="PANTHER" id="PTHR47685:SF1">
    <property type="entry name" value="MAGNESIUM TRANSPORT PROTEIN CORA"/>
    <property type="match status" value="1"/>
</dbReference>
<evidence type="ECO:0000256" key="6">
    <source>
        <dbReference type="ARBA" id="ARBA00022519"/>
    </source>
</evidence>
<evidence type="ECO:0000256" key="1">
    <source>
        <dbReference type="ARBA" id="ARBA00004429"/>
    </source>
</evidence>
<gene>
    <name evidence="14 15" type="primary">corA</name>
    <name evidence="15" type="ORF">HPMG_01195</name>
</gene>
<evidence type="ECO:0000256" key="8">
    <source>
        <dbReference type="ARBA" id="ARBA00022842"/>
    </source>
</evidence>
<evidence type="ECO:0000256" key="4">
    <source>
        <dbReference type="ARBA" id="ARBA00022448"/>
    </source>
</evidence>
<dbReference type="PANTHER" id="PTHR47685">
    <property type="entry name" value="MAGNESIUM TRANSPORT PROTEIN CORA"/>
    <property type="match status" value="1"/>
</dbReference>
<dbReference type="InterPro" id="IPR004488">
    <property type="entry name" value="Mg/Co-transport_prot_CorA"/>
</dbReference>